<dbReference type="Pfam" id="PF03466">
    <property type="entry name" value="LysR_substrate"/>
    <property type="match status" value="1"/>
</dbReference>
<dbReference type="InterPro" id="IPR036388">
    <property type="entry name" value="WH-like_DNA-bd_sf"/>
</dbReference>
<proteinExistence type="inferred from homology"/>
<evidence type="ECO:0000259" key="5">
    <source>
        <dbReference type="PROSITE" id="PS50931"/>
    </source>
</evidence>
<dbReference type="Gene3D" id="3.40.190.10">
    <property type="entry name" value="Periplasmic binding protein-like II"/>
    <property type="match status" value="2"/>
</dbReference>
<comment type="similarity">
    <text evidence="1">Belongs to the LysR transcriptional regulatory family.</text>
</comment>
<dbReference type="InterPro" id="IPR005119">
    <property type="entry name" value="LysR_subst-bd"/>
</dbReference>
<dbReference type="GO" id="GO:0000976">
    <property type="term" value="F:transcription cis-regulatory region binding"/>
    <property type="evidence" value="ECO:0007669"/>
    <property type="project" value="TreeGrafter"/>
</dbReference>
<dbReference type="GO" id="GO:0003700">
    <property type="term" value="F:DNA-binding transcription factor activity"/>
    <property type="evidence" value="ECO:0007669"/>
    <property type="project" value="InterPro"/>
</dbReference>
<gene>
    <name evidence="6" type="ORF">HUK68_16695</name>
</gene>
<evidence type="ECO:0000313" key="7">
    <source>
        <dbReference type="Proteomes" id="UP000509579"/>
    </source>
</evidence>
<dbReference type="AlphaFoldDB" id="A0A6N1X968"/>
<evidence type="ECO:0000256" key="1">
    <source>
        <dbReference type="ARBA" id="ARBA00009437"/>
    </source>
</evidence>
<keyword evidence="7" id="KW-1185">Reference proteome</keyword>
<dbReference type="PROSITE" id="PS50931">
    <property type="entry name" value="HTH_LYSR"/>
    <property type="match status" value="1"/>
</dbReference>
<evidence type="ECO:0000256" key="2">
    <source>
        <dbReference type="ARBA" id="ARBA00023015"/>
    </source>
</evidence>
<keyword evidence="4" id="KW-0804">Transcription</keyword>
<evidence type="ECO:0000313" key="6">
    <source>
        <dbReference type="EMBL" id="QKV54415.1"/>
    </source>
</evidence>
<sequence>MFTFKQLEAVHWIARTGSFVSAAEQLHTTQAGISKRIRELEQIVGESLFDRSARKVRLTAKGAILAQGAEPLLRQRQALMDELVEPRYVDRVVHIGVTELVSSTWLARYLIALQERFPRLSIRPHVDFSDDLLAKADAQALDLIVIPRFAEQPGFVRRELGAAQFDWLATPGIKARWAGRGVATPGATAPVDIPLLMQGSGSGLGFITERHLQHSQQLGRNQVLRTNSLLPLVGMTLAGQGVSFLPTGYLRAEIAAGRLVAVDTGLSDEPVVYDILYRQELRSALFDQLTQLAGECCDFSTSFLA</sequence>
<dbReference type="Pfam" id="PF00126">
    <property type="entry name" value="HTH_1"/>
    <property type="match status" value="1"/>
</dbReference>
<accession>A0A6N1X968</accession>
<dbReference type="CDD" id="cd05466">
    <property type="entry name" value="PBP2_LTTR_substrate"/>
    <property type="match status" value="1"/>
</dbReference>
<dbReference type="EMBL" id="CP054840">
    <property type="protein sequence ID" value="QKV54415.1"/>
    <property type="molecule type" value="Genomic_DNA"/>
</dbReference>
<dbReference type="KEGG" id="aant:HUK68_16695"/>
<protein>
    <submittedName>
        <fullName evidence="6">LysR family transcriptional regulator</fullName>
    </submittedName>
</protein>
<dbReference type="SUPFAM" id="SSF46785">
    <property type="entry name" value="Winged helix' DNA-binding domain"/>
    <property type="match status" value="1"/>
</dbReference>
<keyword evidence="3" id="KW-0238">DNA-binding</keyword>
<reference evidence="6 7" key="1">
    <citation type="submission" date="2020-06" db="EMBL/GenBank/DDBJ databases">
        <title>Acidovorax antarctica sp. nov., isolated from Corinth ice sheet soil, Antarctic Fields Peninsula.</title>
        <authorList>
            <person name="Xu Q."/>
            <person name="Peng F."/>
        </authorList>
    </citation>
    <scope>NUCLEOTIDE SEQUENCE [LARGE SCALE GENOMIC DNA]</scope>
    <source>
        <strain evidence="6 7">16-35-5</strain>
    </source>
</reference>
<dbReference type="InterPro" id="IPR036390">
    <property type="entry name" value="WH_DNA-bd_sf"/>
</dbReference>
<dbReference type="PANTHER" id="PTHR30126">
    <property type="entry name" value="HTH-TYPE TRANSCRIPTIONAL REGULATOR"/>
    <property type="match status" value="1"/>
</dbReference>
<dbReference type="PANTHER" id="PTHR30126:SF40">
    <property type="entry name" value="HTH-TYPE TRANSCRIPTIONAL REGULATOR GLTR"/>
    <property type="match status" value="1"/>
</dbReference>
<keyword evidence="2" id="KW-0805">Transcription regulation</keyword>
<dbReference type="InterPro" id="IPR000847">
    <property type="entry name" value="LysR_HTH_N"/>
</dbReference>
<name>A0A6N1X968_9BURK</name>
<organism evidence="6 7">
    <name type="scientific">Comamonas antarctica</name>
    <dbReference type="NCBI Taxonomy" id="2743470"/>
    <lineage>
        <taxon>Bacteria</taxon>
        <taxon>Pseudomonadati</taxon>
        <taxon>Pseudomonadota</taxon>
        <taxon>Betaproteobacteria</taxon>
        <taxon>Burkholderiales</taxon>
        <taxon>Comamonadaceae</taxon>
        <taxon>Comamonas</taxon>
    </lineage>
</organism>
<dbReference type="Gene3D" id="1.10.10.10">
    <property type="entry name" value="Winged helix-like DNA-binding domain superfamily/Winged helix DNA-binding domain"/>
    <property type="match status" value="1"/>
</dbReference>
<dbReference type="SUPFAM" id="SSF53850">
    <property type="entry name" value="Periplasmic binding protein-like II"/>
    <property type="match status" value="1"/>
</dbReference>
<dbReference type="Proteomes" id="UP000509579">
    <property type="component" value="Chromosome"/>
</dbReference>
<dbReference type="RefSeq" id="WP_175505215.1">
    <property type="nucleotide sequence ID" value="NZ_CP054840.1"/>
</dbReference>
<evidence type="ECO:0000256" key="4">
    <source>
        <dbReference type="ARBA" id="ARBA00023163"/>
    </source>
</evidence>
<feature type="domain" description="HTH lysR-type" evidence="5">
    <location>
        <begin position="2"/>
        <end position="59"/>
    </location>
</feature>
<dbReference type="FunFam" id="1.10.10.10:FF:000001">
    <property type="entry name" value="LysR family transcriptional regulator"/>
    <property type="match status" value="1"/>
</dbReference>
<evidence type="ECO:0000256" key="3">
    <source>
        <dbReference type="ARBA" id="ARBA00023125"/>
    </source>
</evidence>
<dbReference type="PRINTS" id="PR00039">
    <property type="entry name" value="HTHLYSR"/>
</dbReference>